<proteinExistence type="predicted"/>
<dbReference type="PANTHER" id="PTHR43000">
    <property type="entry name" value="DTDP-D-GLUCOSE 4,6-DEHYDRATASE-RELATED"/>
    <property type="match status" value="1"/>
</dbReference>
<sequence>MMNCFNGIYKDKVVLVTGHTGFKGSWLTLWLKELGAKVIGYSLEPNTNPSLFDICNLDEDIVSIIGDIRDEENISEVIANYKPEIVFHMAAQPLVRLSYKDPKTTYETNVMGTLNLFEAIKKSDSVKAIVNITTDKCYENKEWDYGYRENDSLGGYDPYSSSKACVELLTNSYRNSFFNRKNIDIVSVRAGNVIGGGDWAEDRLIPDIVRSISSDTSINIRNPKSIRPWQHVLEPLSGYLLLGSLMIEDLKKYNEAWNFGPNDTDILSVESILDIVIKSWRNIDYTTGSLDECHEAKLLRLDISKSKMKLGWKPLYNVEEAIIKTMEWYKEFYDNKNIDIKEFTINQIKQYVNDAKKNKAIWSEQNA</sequence>
<evidence type="ECO:0000313" key="3">
    <source>
        <dbReference type="Proteomes" id="UP000243494"/>
    </source>
</evidence>
<dbReference type="SUPFAM" id="SSF51735">
    <property type="entry name" value="NAD(P)-binding Rossmann-fold domains"/>
    <property type="match status" value="1"/>
</dbReference>
<reference evidence="2 3" key="1">
    <citation type="journal article" date="2017" name="Genome Announc.">
        <title>Draft Genome Sequence of Romboutsia maritimum sp. nov. Strain CCRI-22766(T), Isolated from Coastal Estuarine Mud.</title>
        <authorList>
            <person name="Maheux A.F."/>
            <person name="Boudreau D.K."/>
            <person name="Berube E."/>
            <person name="Boissinot M."/>
            <person name="Raymond F."/>
            <person name="Brodeur S."/>
            <person name="Corbeil J."/>
            <person name="Brightwell G."/>
            <person name="Broda D."/>
            <person name="Omar R.F."/>
            <person name="Bergeron M.G."/>
        </authorList>
    </citation>
    <scope>NUCLEOTIDE SEQUENCE [LARGE SCALE GENOMIC DNA]</scope>
    <source>
        <strain evidence="2 3">CCRI-22766</strain>
    </source>
</reference>
<evidence type="ECO:0000259" key="1">
    <source>
        <dbReference type="Pfam" id="PF16363"/>
    </source>
</evidence>
<comment type="caution">
    <text evidence="2">The sequence shown here is derived from an EMBL/GenBank/DDBJ whole genome shotgun (WGS) entry which is preliminary data.</text>
</comment>
<dbReference type="AlphaFoldDB" id="A0A371IVK2"/>
<dbReference type="GO" id="GO:0047733">
    <property type="term" value="F:CDP-glucose 4,6-dehydratase activity"/>
    <property type="evidence" value="ECO:0007669"/>
    <property type="project" value="UniProtKB-EC"/>
</dbReference>
<dbReference type="OrthoDB" id="9803111at2"/>
<dbReference type="EMBL" id="NOJZ02000002">
    <property type="protein sequence ID" value="RDY24517.1"/>
    <property type="molecule type" value="Genomic_DNA"/>
</dbReference>
<gene>
    <name evidence="2" type="primary">rfbG</name>
    <name evidence="2" type="ORF">CHF27_002435</name>
</gene>
<dbReference type="Proteomes" id="UP000243494">
    <property type="component" value="Unassembled WGS sequence"/>
</dbReference>
<keyword evidence="2" id="KW-0456">Lyase</keyword>
<accession>A0A371IVK2</accession>
<name>A0A371IVK2_9FIRM</name>
<dbReference type="RefSeq" id="WP_095405903.1">
    <property type="nucleotide sequence ID" value="NZ_NOJZ02000002.1"/>
</dbReference>
<feature type="domain" description="NAD(P)-binding" evidence="1">
    <location>
        <begin position="15"/>
        <end position="323"/>
    </location>
</feature>
<organism evidence="2 3">
    <name type="scientific">Romboutsia maritimum</name>
    <dbReference type="NCBI Taxonomy" id="2020948"/>
    <lineage>
        <taxon>Bacteria</taxon>
        <taxon>Bacillati</taxon>
        <taxon>Bacillota</taxon>
        <taxon>Clostridia</taxon>
        <taxon>Peptostreptococcales</taxon>
        <taxon>Peptostreptococcaceae</taxon>
        <taxon>Romboutsia</taxon>
    </lineage>
</organism>
<dbReference type="CDD" id="cd05252">
    <property type="entry name" value="CDP_GD_SDR_e"/>
    <property type="match status" value="1"/>
</dbReference>
<dbReference type="InterPro" id="IPR036291">
    <property type="entry name" value="NAD(P)-bd_dom_sf"/>
</dbReference>
<dbReference type="EC" id="4.2.1.45" evidence="2"/>
<dbReference type="NCBIfam" id="TIGR02622">
    <property type="entry name" value="CDP_4_6_dhtase"/>
    <property type="match status" value="1"/>
</dbReference>
<dbReference type="Gene3D" id="3.40.50.720">
    <property type="entry name" value="NAD(P)-binding Rossmann-like Domain"/>
    <property type="match status" value="1"/>
</dbReference>
<dbReference type="Gene3D" id="3.90.25.10">
    <property type="entry name" value="UDP-galactose 4-epimerase, domain 1"/>
    <property type="match status" value="1"/>
</dbReference>
<evidence type="ECO:0000313" key="2">
    <source>
        <dbReference type="EMBL" id="RDY24517.1"/>
    </source>
</evidence>
<keyword evidence="3" id="KW-1185">Reference proteome</keyword>
<dbReference type="Pfam" id="PF16363">
    <property type="entry name" value="GDP_Man_Dehyd"/>
    <property type="match status" value="1"/>
</dbReference>
<protein>
    <submittedName>
        <fullName evidence="2">CDP-glucose 4,6-dehydratase</fullName>
        <ecNumber evidence="2">4.2.1.45</ecNumber>
    </submittedName>
</protein>
<dbReference type="InterPro" id="IPR013445">
    <property type="entry name" value="CDP_4_6_deHydtase"/>
</dbReference>
<dbReference type="InterPro" id="IPR016040">
    <property type="entry name" value="NAD(P)-bd_dom"/>
</dbReference>